<accession>D6GVA5</accession>
<organism evidence="7 8">
    <name type="scientific">Candidatus Parvarchaeum acidophilus ARMAN-5</name>
    <dbReference type="NCBI Taxonomy" id="662762"/>
    <lineage>
        <taxon>Archaea</taxon>
        <taxon>Candidatus Parvarchaeota</taxon>
        <taxon>Candidatus Parvarchaeum</taxon>
    </lineage>
</organism>
<evidence type="ECO:0000313" key="8">
    <source>
        <dbReference type="Proteomes" id="UP000009376"/>
    </source>
</evidence>
<evidence type="ECO:0000256" key="5">
    <source>
        <dbReference type="PIRSR" id="PIRSR000239-1"/>
    </source>
</evidence>
<dbReference type="PANTHER" id="PTHR10681:SF121">
    <property type="entry name" value="ALKYL HYDROPEROXIDE REDUCTASE C"/>
    <property type="match status" value="1"/>
</dbReference>
<sequence>MIGTKAPEFELEAYYNGEFKKVKLSDYKGKWLVLFFYPADFTFVCPTELEGFADDYDKFKDKNTEIVAASVDSAYVHKAWAENDKRIKKVKFPIIADRKGELSKLYGVYNEESGNAHRGLFIIDPDGLIKYLVITDDNVGRSTDETYRVLTALQSGGLCGVNWKEGQENLKA</sequence>
<dbReference type="PROSITE" id="PS51352">
    <property type="entry name" value="THIOREDOXIN_2"/>
    <property type="match status" value="1"/>
</dbReference>
<dbReference type="InterPro" id="IPR000866">
    <property type="entry name" value="AhpC/TSA"/>
</dbReference>
<dbReference type="InterPro" id="IPR050217">
    <property type="entry name" value="Peroxiredoxin"/>
</dbReference>
<dbReference type="GO" id="GO:0042744">
    <property type="term" value="P:hydrogen peroxide catabolic process"/>
    <property type="evidence" value="ECO:0007669"/>
    <property type="project" value="TreeGrafter"/>
</dbReference>
<dbReference type="InterPro" id="IPR036249">
    <property type="entry name" value="Thioredoxin-like_sf"/>
</dbReference>
<gene>
    <name evidence="7" type="ORF">BJBARM5_0416</name>
</gene>
<evidence type="ECO:0000256" key="3">
    <source>
        <dbReference type="ARBA" id="ARBA00023002"/>
    </source>
</evidence>
<dbReference type="AlphaFoldDB" id="D6GVA5"/>
<feature type="domain" description="Thioredoxin" evidence="6">
    <location>
        <begin position="1"/>
        <end position="155"/>
    </location>
</feature>
<reference evidence="7 8" key="1">
    <citation type="journal article" date="2010" name="Proc. Natl. Acad. Sci. U.S.A.">
        <title>Enigmatic, ultrasmall, uncultivated Archaea.</title>
        <authorList>
            <person name="Baker B.J."/>
            <person name="Comolli L.R."/>
            <person name="Dick G.J."/>
            <person name="Hauser L.J."/>
            <person name="Hyatt D."/>
            <person name="Dill B.D."/>
            <person name="Land M.L."/>
            <person name="Verberkmoes N.C."/>
            <person name="Hettich R.L."/>
            <person name="Banfield J.F."/>
        </authorList>
    </citation>
    <scope>NUCLEOTIDE SEQUENCE [LARGE SCALE GENOMIC DNA]</scope>
</reference>
<name>D6GVA5_PARA5</name>
<keyword evidence="4" id="KW-0676">Redox-active center</keyword>
<dbReference type="Gene3D" id="3.40.30.10">
    <property type="entry name" value="Glutaredoxin"/>
    <property type="match status" value="1"/>
</dbReference>
<evidence type="ECO:0000256" key="4">
    <source>
        <dbReference type="ARBA" id="ARBA00023284"/>
    </source>
</evidence>
<feature type="active site" description="Cysteine sulfenic acid (-SOH) intermediate; for peroxidase activity" evidence="5">
    <location>
        <position position="45"/>
    </location>
</feature>
<dbReference type="InterPro" id="IPR013766">
    <property type="entry name" value="Thioredoxin_domain"/>
</dbReference>
<evidence type="ECO:0000256" key="1">
    <source>
        <dbReference type="ARBA" id="ARBA00022559"/>
    </source>
</evidence>
<dbReference type="GO" id="GO:0033554">
    <property type="term" value="P:cellular response to stress"/>
    <property type="evidence" value="ECO:0007669"/>
    <property type="project" value="TreeGrafter"/>
</dbReference>
<dbReference type="PANTHER" id="PTHR10681">
    <property type="entry name" value="THIOREDOXIN PEROXIDASE"/>
    <property type="match status" value="1"/>
</dbReference>
<evidence type="ECO:0000256" key="2">
    <source>
        <dbReference type="ARBA" id="ARBA00022862"/>
    </source>
</evidence>
<keyword evidence="2" id="KW-0049">Antioxidant</keyword>
<dbReference type="Pfam" id="PF00578">
    <property type="entry name" value="AhpC-TSA"/>
    <property type="match status" value="1"/>
</dbReference>
<evidence type="ECO:0000313" key="7">
    <source>
        <dbReference type="EMBL" id="EFD92906.1"/>
    </source>
</evidence>
<dbReference type="SUPFAM" id="SSF52833">
    <property type="entry name" value="Thioredoxin-like"/>
    <property type="match status" value="1"/>
</dbReference>
<dbReference type="GO" id="GO:0005829">
    <property type="term" value="C:cytosol"/>
    <property type="evidence" value="ECO:0007669"/>
    <property type="project" value="TreeGrafter"/>
</dbReference>
<dbReference type="GO" id="GO:0008379">
    <property type="term" value="F:thioredoxin peroxidase activity"/>
    <property type="evidence" value="ECO:0007669"/>
    <property type="project" value="TreeGrafter"/>
</dbReference>
<dbReference type="GO" id="GO:0006979">
    <property type="term" value="P:response to oxidative stress"/>
    <property type="evidence" value="ECO:0007669"/>
    <property type="project" value="TreeGrafter"/>
</dbReference>
<dbReference type="PIRSF" id="PIRSF000239">
    <property type="entry name" value="AHPC"/>
    <property type="match status" value="1"/>
</dbReference>
<proteinExistence type="predicted"/>
<dbReference type="Proteomes" id="UP000009376">
    <property type="component" value="Unassembled WGS sequence"/>
</dbReference>
<dbReference type="EMBL" id="GG745551">
    <property type="protein sequence ID" value="EFD92906.1"/>
    <property type="molecule type" value="Genomic_DNA"/>
</dbReference>
<dbReference type="GO" id="GO:0045454">
    <property type="term" value="P:cell redox homeostasis"/>
    <property type="evidence" value="ECO:0007669"/>
    <property type="project" value="TreeGrafter"/>
</dbReference>
<dbReference type="InterPro" id="IPR024706">
    <property type="entry name" value="Peroxiredoxin_AhpC-typ"/>
</dbReference>
<evidence type="ECO:0000259" key="6">
    <source>
        <dbReference type="PROSITE" id="PS51352"/>
    </source>
</evidence>
<keyword evidence="1" id="KW-0575">Peroxidase</keyword>
<protein>
    <submittedName>
        <fullName evidence="7">Alkyl hydroperoxide reductase/ Thiol specific antioxidant/ Mal allergen</fullName>
    </submittedName>
</protein>
<keyword evidence="3" id="KW-0560">Oxidoreductase</keyword>
<dbReference type="CDD" id="cd03015">
    <property type="entry name" value="PRX_Typ2cys"/>
    <property type="match status" value="1"/>
</dbReference>